<reference evidence="2" key="1">
    <citation type="submission" date="2018-04" db="EMBL/GenBank/DDBJ databases">
        <authorList>
            <person name="Go L.Y."/>
            <person name="Mitchell J.A."/>
        </authorList>
    </citation>
    <scope>NUCLEOTIDE SEQUENCE</scope>
    <source>
        <tissue evidence="2">Whole organism</tissue>
    </source>
</reference>
<dbReference type="AlphaFoldDB" id="A0A336K6N4"/>
<evidence type="ECO:0000256" key="1">
    <source>
        <dbReference type="SAM" id="MobiDB-lite"/>
    </source>
</evidence>
<evidence type="ECO:0000313" key="3">
    <source>
        <dbReference type="EMBL" id="SSX20511.1"/>
    </source>
</evidence>
<dbReference type="VEuPathDB" id="VectorBase:CSON001692"/>
<sequence length="113" mass="12632">MLNKSSLRYLLATNKKSSKKFSSVKNFSSLLMTTNDNNSSPDLASPSTSKGNSCNSMAGRSVSAPTSPYKTIIKRQFHETNYQPFPALPSLGPNYRRSMQKVFFDVDTIELER</sequence>
<evidence type="ECO:0000313" key="2">
    <source>
        <dbReference type="EMBL" id="SSX00131.1"/>
    </source>
</evidence>
<proteinExistence type="predicted"/>
<reference evidence="3" key="2">
    <citation type="submission" date="2018-07" db="EMBL/GenBank/DDBJ databases">
        <authorList>
            <person name="Quirk P.G."/>
            <person name="Krulwich T.A."/>
        </authorList>
    </citation>
    <scope>NUCLEOTIDE SEQUENCE</scope>
</reference>
<accession>A0A336K6N4</accession>
<name>A0A336K6N4_CULSO</name>
<gene>
    <name evidence="2" type="primary">CSON001692</name>
</gene>
<dbReference type="EMBL" id="UFQS01000126">
    <property type="protein sequence ID" value="SSX00131.1"/>
    <property type="molecule type" value="Genomic_DNA"/>
</dbReference>
<organism evidence="2">
    <name type="scientific">Culicoides sonorensis</name>
    <name type="common">Biting midge</name>
    <dbReference type="NCBI Taxonomy" id="179676"/>
    <lineage>
        <taxon>Eukaryota</taxon>
        <taxon>Metazoa</taxon>
        <taxon>Ecdysozoa</taxon>
        <taxon>Arthropoda</taxon>
        <taxon>Hexapoda</taxon>
        <taxon>Insecta</taxon>
        <taxon>Pterygota</taxon>
        <taxon>Neoptera</taxon>
        <taxon>Endopterygota</taxon>
        <taxon>Diptera</taxon>
        <taxon>Nematocera</taxon>
        <taxon>Chironomoidea</taxon>
        <taxon>Ceratopogonidae</taxon>
        <taxon>Ceratopogoninae</taxon>
        <taxon>Culicoides</taxon>
        <taxon>Monoculicoides</taxon>
    </lineage>
</organism>
<protein>
    <submittedName>
        <fullName evidence="2">CSON001692 protein</fullName>
    </submittedName>
</protein>
<dbReference type="EMBL" id="UFQT01000126">
    <property type="protein sequence ID" value="SSX20511.1"/>
    <property type="molecule type" value="Genomic_DNA"/>
</dbReference>
<feature type="region of interest" description="Disordered" evidence="1">
    <location>
        <begin position="32"/>
        <end position="66"/>
    </location>
</feature>